<dbReference type="InterPro" id="IPR024524">
    <property type="entry name" value="DUF3800"/>
</dbReference>
<organism evidence="1 2">
    <name type="scientific">Vogesella amnigena</name>
    <dbReference type="NCBI Taxonomy" id="1507449"/>
    <lineage>
        <taxon>Bacteria</taxon>
        <taxon>Pseudomonadati</taxon>
        <taxon>Pseudomonadota</taxon>
        <taxon>Betaproteobacteria</taxon>
        <taxon>Neisseriales</taxon>
        <taxon>Chromobacteriaceae</taxon>
        <taxon>Vogesella</taxon>
    </lineage>
</organism>
<sequence length="233" mass="26608">MHLFYIDESGSVADPNQQYFVLAGVAVFERKTHWVEQPLNSIAARFNPQDPWSIELHGSPMRSGREGWKAFALADRLAAMDDVLKDGVLAHYPKGLTLFGAVIKKSSVAGQDPVELAFEQLSNRFDLFLKRLHHKHNDTQRGIMLLDKSSTEQRIQQLAREFKYVGGQWGQTKNYAEVPVFLDSKATRLIQLADMVAFALFRHFEHNDSRWFSLIQQCFDSEGGVQHGLYIKQ</sequence>
<dbReference type="Pfam" id="PF12686">
    <property type="entry name" value="DUF3800"/>
    <property type="match status" value="1"/>
</dbReference>
<accession>A0ABV7TR74</accession>
<name>A0ABV7TR74_9NEIS</name>
<proteinExistence type="predicted"/>
<evidence type="ECO:0000313" key="1">
    <source>
        <dbReference type="EMBL" id="MFC3624755.1"/>
    </source>
</evidence>
<comment type="caution">
    <text evidence="1">The sequence shown here is derived from an EMBL/GenBank/DDBJ whole genome shotgun (WGS) entry which is preliminary data.</text>
</comment>
<keyword evidence="2" id="KW-1185">Reference proteome</keyword>
<dbReference type="EMBL" id="JBHRYH010000002">
    <property type="protein sequence ID" value="MFC3624755.1"/>
    <property type="molecule type" value="Genomic_DNA"/>
</dbReference>
<dbReference type="RefSeq" id="WP_390276146.1">
    <property type="nucleotide sequence ID" value="NZ_JBHRYH010000002.1"/>
</dbReference>
<gene>
    <name evidence="1" type="ORF">ACFOKJ_01160</name>
</gene>
<protein>
    <submittedName>
        <fullName evidence="1">DUF3800 domain-containing protein</fullName>
    </submittedName>
</protein>
<evidence type="ECO:0000313" key="2">
    <source>
        <dbReference type="Proteomes" id="UP001595636"/>
    </source>
</evidence>
<reference evidence="2" key="1">
    <citation type="journal article" date="2019" name="Int. J. Syst. Evol. Microbiol.">
        <title>The Global Catalogue of Microorganisms (GCM) 10K type strain sequencing project: providing services to taxonomists for standard genome sequencing and annotation.</title>
        <authorList>
            <consortium name="The Broad Institute Genomics Platform"/>
            <consortium name="The Broad Institute Genome Sequencing Center for Infectious Disease"/>
            <person name="Wu L."/>
            <person name="Ma J."/>
        </authorList>
    </citation>
    <scope>NUCLEOTIDE SEQUENCE [LARGE SCALE GENOMIC DNA]</scope>
    <source>
        <strain evidence="2">KCTC 42195</strain>
    </source>
</reference>
<dbReference type="Proteomes" id="UP001595636">
    <property type="component" value="Unassembled WGS sequence"/>
</dbReference>